<dbReference type="Gene3D" id="3.90.550.10">
    <property type="entry name" value="Spore Coat Polysaccharide Biosynthesis Protein SpsA, Chain A"/>
    <property type="match status" value="1"/>
</dbReference>
<dbReference type="Pfam" id="PF00535">
    <property type="entry name" value="Glycos_transf_2"/>
    <property type="match status" value="1"/>
</dbReference>
<evidence type="ECO:0000313" key="2">
    <source>
        <dbReference type="EMBL" id="MFC3877295.1"/>
    </source>
</evidence>
<proteinExistence type="predicted"/>
<dbReference type="SUPFAM" id="SSF53448">
    <property type="entry name" value="Nucleotide-diphospho-sugar transferases"/>
    <property type="match status" value="1"/>
</dbReference>
<gene>
    <name evidence="2" type="ORF">ACFOSX_08635</name>
</gene>
<keyword evidence="2" id="KW-0328">Glycosyltransferase</keyword>
<organism evidence="2 3">
    <name type="scientific">Winogradskyella maritima</name>
    <dbReference type="NCBI Taxonomy" id="1517766"/>
    <lineage>
        <taxon>Bacteria</taxon>
        <taxon>Pseudomonadati</taxon>
        <taxon>Bacteroidota</taxon>
        <taxon>Flavobacteriia</taxon>
        <taxon>Flavobacteriales</taxon>
        <taxon>Flavobacteriaceae</taxon>
        <taxon>Winogradskyella</taxon>
    </lineage>
</organism>
<comment type="caution">
    <text evidence="2">The sequence shown here is derived from an EMBL/GenBank/DDBJ whole genome shotgun (WGS) entry which is preliminary data.</text>
</comment>
<dbReference type="Proteomes" id="UP001595812">
    <property type="component" value="Unassembled WGS sequence"/>
</dbReference>
<keyword evidence="3" id="KW-1185">Reference proteome</keyword>
<accession>A0ABV8AHW2</accession>
<protein>
    <submittedName>
        <fullName evidence="2">Glycosyltransferase</fullName>
        <ecNumber evidence="2">2.4.-.-</ecNumber>
    </submittedName>
</protein>
<evidence type="ECO:0000313" key="3">
    <source>
        <dbReference type="Proteomes" id="UP001595812"/>
    </source>
</evidence>
<dbReference type="RefSeq" id="WP_386099306.1">
    <property type="nucleotide sequence ID" value="NZ_JBHSAT010000004.1"/>
</dbReference>
<dbReference type="InterPro" id="IPR001173">
    <property type="entry name" value="Glyco_trans_2-like"/>
</dbReference>
<dbReference type="EMBL" id="JBHSAT010000004">
    <property type="protein sequence ID" value="MFC3877295.1"/>
    <property type="molecule type" value="Genomic_DNA"/>
</dbReference>
<reference evidence="3" key="1">
    <citation type="journal article" date="2019" name="Int. J. Syst. Evol. Microbiol.">
        <title>The Global Catalogue of Microorganisms (GCM) 10K type strain sequencing project: providing services to taxonomists for standard genome sequencing and annotation.</title>
        <authorList>
            <consortium name="The Broad Institute Genomics Platform"/>
            <consortium name="The Broad Institute Genome Sequencing Center for Infectious Disease"/>
            <person name="Wu L."/>
            <person name="Ma J."/>
        </authorList>
    </citation>
    <scope>NUCLEOTIDE SEQUENCE [LARGE SCALE GENOMIC DNA]</scope>
    <source>
        <strain evidence="3">CECT 8979</strain>
    </source>
</reference>
<dbReference type="EC" id="2.4.-.-" evidence="2"/>
<evidence type="ECO:0000259" key="1">
    <source>
        <dbReference type="Pfam" id="PF00535"/>
    </source>
</evidence>
<dbReference type="GO" id="GO:0016757">
    <property type="term" value="F:glycosyltransferase activity"/>
    <property type="evidence" value="ECO:0007669"/>
    <property type="project" value="UniProtKB-KW"/>
</dbReference>
<feature type="domain" description="Glycosyltransferase 2-like" evidence="1">
    <location>
        <begin position="47"/>
        <end position="153"/>
    </location>
</feature>
<name>A0ABV8AHW2_9FLAO</name>
<sequence>MLSNLIKRNKHRTYQLSKFILHYFQLYISRLNKHVKFQLKDFKSIPIIIISFNQFSSLKKLIDFLIANGYKNIIVIDNGSSYPPLIEYFQQLDHRVVLHRLNENMGHLCFWKNEAIFKTYSKGYYVVTDPDVVPVFECPNDFLNTFRKMLDKAYDRTKVGFSLKIDDIPVANPNRDKIIKWERGLYSKKINEHAQKAPIDTTFALYRPGYKYRLKDFTKAWRTNFPLQARHCGWYIDINNLTEEQIYYQKTANESASWLTDKKGVLTNETHRNIY</sequence>
<dbReference type="InterPro" id="IPR029044">
    <property type="entry name" value="Nucleotide-diphossugar_trans"/>
</dbReference>
<keyword evidence="2" id="KW-0808">Transferase</keyword>